<organism evidence="1">
    <name type="scientific">Siphoviridae sp. ct5d86</name>
    <dbReference type="NCBI Taxonomy" id="2827561"/>
    <lineage>
        <taxon>Viruses</taxon>
        <taxon>Duplodnaviria</taxon>
        <taxon>Heunggongvirae</taxon>
        <taxon>Uroviricota</taxon>
        <taxon>Caudoviricetes</taxon>
    </lineage>
</organism>
<reference evidence="1" key="1">
    <citation type="journal article" date="2021" name="Proc. Natl. Acad. Sci. U.S.A.">
        <title>A Catalog of Tens of Thousands of Viruses from Human Metagenomes Reveals Hidden Associations with Chronic Diseases.</title>
        <authorList>
            <person name="Tisza M.J."/>
            <person name="Buck C.B."/>
        </authorList>
    </citation>
    <scope>NUCLEOTIDE SEQUENCE</scope>
    <source>
        <strain evidence="1">Ct5d86</strain>
    </source>
</reference>
<accession>A0A8S5LME1</accession>
<protein>
    <submittedName>
        <fullName evidence="1">Uncharacterized protein</fullName>
    </submittedName>
</protein>
<dbReference type="EMBL" id="BK015875">
    <property type="protein sequence ID" value="DAD71016.1"/>
    <property type="molecule type" value="Genomic_DNA"/>
</dbReference>
<name>A0A8S5LME1_9CAUD</name>
<sequence length="34" mass="3932">MTFCIKSFRIKLIKINISSGRGVIPHRQYSLRPA</sequence>
<proteinExistence type="predicted"/>
<evidence type="ECO:0000313" key="1">
    <source>
        <dbReference type="EMBL" id="DAD71016.1"/>
    </source>
</evidence>